<dbReference type="PANTHER" id="PTHR46832:SF1">
    <property type="entry name" value="5'-METHYLTHIOADENOSINE_S-ADENOSYLHOMOCYSTEINE NUCLEOSIDASE"/>
    <property type="match status" value="1"/>
</dbReference>
<dbReference type="AlphaFoldDB" id="A0A4Q0MBY4"/>
<sequence>MTILVACGLRREARMMRGRGLVPVVGGGRATALEDELERRVTRFAPVAAILSSGLAGALDPSLKPGDVVVGHLVASADGGSSILERIRALLPQARVGPIVGSDVIVATVEEKRALHARTGAVAIDMESHIAARVAARHGLPFAALRTISDGADQELPTAALVGLRPDGRMAVGAVLASLARDPAQLSALMGAAIGAERAFRALLRSHDVLARAGIGGADPGQLPLDM</sequence>
<keyword evidence="3" id="KW-1185">Reference proteome</keyword>
<name>A0A4Q0MBY4_9HYPH</name>
<evidence type="ECO:0000313" key="3">
    <source>
        <dbReference type="Proteomes" id="UP000289708"/>
    </source>
</evidence>
<dbReference type="SUPFAM" id="SSF53167">
    <property type="entry name" value="Purine and uridine phosphorylases"/>
    <property type="match status" value="1"/>
</dbReference>
<dbReference type="GO" id="GO:0019284">
    <property type="term" value="P:L-methionine salvage from S-adenosylmethionine"/>
    <property type="evidence" value="ECO:0007669"/>
    <property type="project" value="TreeGrafter"/>
</dbReference>
<dbReference type="InterPro" id="IPR000845">
    <property type="entry name" value="Nucleoside_phosphorylase_d"/>
</dbReference>
<dbReference type="GO" id="GO:0008782">
    <property type="term" value="F:adenosylhomocysteine nucleosidase activity"/>
    <property type="evidence" value="ECO:0007669"/>
    <property type="project" value="TreeGrafter"/>
</dbReference>
<comment type="caution">
    <text evidence="2">The sequence shown here is derived from an EMBL/GenBank/DDBJ whole genome shotgun (WGS) entry which is preliminary data.</text>
</comment>
<gene>
    <name evidence="2" type="ORF">EK403_17115</name>
</gene>
<evidence type="ECO:0000313" key="2">
    <source>
        <dbReference type="EMBL" id="RXF70276.1"/>
    </source>
</evidence>
<dbReference type="PANTHER" id="PTHR46832">
    <property type="entry name" value="5'-METHYLTHIOADENOSINE/S-ADENOSYLHOMOCYSTEINE NUCLEOSIDASE"/>
    <property type="match status" value="1"/>
</dbReference>
<dbReference type="Pfam" id="PF01048">
    <property type="entry name" value="PNP_UDP_1"/>
    <property type="match status" value="1"/>
</dbReference>
<reference evidence="2 3" key="1">
    <citation type="submission" date="2018-12" db="EMBL/GenBank/DDBJ databases">
        <title>bacterium Hansschlegelia zhihuaiae S113.</title>
        <authorList>
            <person name="He J."/>
        </authorList>
    </citation>
    <scope>NUCLEOTIDE SEQUENCE [LARGE SCALE GENOMIC DNA]</scope>
    <source>
        <strain evidence="2 3">S 113</strain>
    </source>
</reference>
<dbReference type="GO" id="GO:0005829">
    <property type="term" value="C:cytosol"/>
    <property type="evidence" value="ECO:0007669"/>
    <property type="project" value="TreeGrafter"/>
</dbReference>
<dbReference type="GO" id="GO:0009116">
    <property type="term" value="P:nucleoside metabolic process"/>
    <property type="evidence" value="ECO:0007669"/>
    <property type="project" value="InterPro"/>
</dbReference>
<accession>A0A4Q0MBY4</accession>
<proteinExistence type="predicted"/>
<evidence type="ECO:0000259" key="1">
    <source>
        <dbReference type="Pfam" id="PF01048"/>
    </source>
</evidence>
<feature type="domain" description="Nucleoside phosphorylase" evidence="1">
    <location>
        <begin position="86"/>
        <end position="162"/>
    </location>
</feature>
<dbReference type="OrthoDB" id="7357315at2"/>
<dbReference type="EMBL" id="RYFI01000018">
    <property type="protein sequence ID" value="RXF70276.1"/>
    <property type="molecule type" value="Genomic_DNA"/>
</dbReference>
<dbReference type="Proteomes" id="UP000289708">
    <property type="component" value="Unassembled WGS sequence"/>
</dbReference>
<protein>
    <submittedName>
        <fullName evidence="2">Phosphorylase</fullName>
    </submittedName>
</protein>
<organism evidence="2 3">
    <name type="scientific">Hansschlegelia zhihuaiae</name>
    <dbReference type="NCBI Taxonomy" id="405005"/>
    <lineage>
        <taxon>Bacteria</taxon>
        <taxon>Pseudomonadati</taxon>
        <taxon>Pseudomonadota</taxon>
        <taxon>Alphaproteobacteria</taxon>
        <taxon>Hyphomicrobiales</taxon>
        <taxon>Methylopilaceae</taxon>
        <taxon>Hansschlegelia</taxon>
    </lineage>
</organism>
<dbReference type="Gene3D" id="3.40.50.1580">
    <property type="entry name" value="Nucleoside phosphorylase domain"/>
    <property type="match status" value="2"/>
</dbReference>
<dbReference type="GO" id="GO:0008930">
    <property type="term" value="F:methylthioadenosine nucleosidase activity"/>
    <property type="evidence" value="ECO:0007669"/>
    <property type="project" value="TreeGrafter"/>
</dbReference>
<dbReference type="InterPro" id="IPR035994">
    <property type="entry name" value="Nucleoside_phosphorylase_sf"/>
</dbReference>